<protein>
    <submittedName>
        <fullName evidence="3">Uncharacterized protein</fullName>
    </submittedName>
</protein>
<dbReference type="RefSeq" id="WP_314208066.1">
    <property type="nucleotide sequence ID" value="NZ_JAVTLL010000069.1"/>
</dbReference>
<feature type="compositionally biased region" description="Low complexity" evidence="1">
    <location>
        <begin position="90"/>
        <end position="101"/>
    </location>
</feature>
<organism evidence="3 4">
    <name type="scientific">Streptomyces justiciae</name>
    <dbReference type="NCBI Taxonomy" id="2780140"/>
    <lineage>
        <taxon>Bacteria</taxon>
        <taxon>Bacillati</taxon>
        <taxon>Actinomycetota</taxon>
        <taxon>Actinomycetes</taxon>
        <taxon>Kitasatosporales</taxon>
        <taxon>Streptomycetaceae</taxon>
        <taxon>Streptomyces</taxon>
    </lineage>
</organism>
<reference evidence="4" key="1">
    <citation type="submission" date="2023-07" db="EMBL/GenBank/DDBJ databases">
        <title>Draft genome sequence of the endophytic actinobacterium Streptomyces justiciae WPN32, a potential antibiotic producer.</title>
        <authorList>
            <person name="Yasawong M."/>
            <person name="Pana W."/>
            <person name="Ganta P."/>
            <person name="Santapan N."/>
            <person name="Songngamsuk T."/>
            <person name="Phatcharaharikarn M."/>
            <person name="Kerdtoob S."/>
            <person name="Nantapong N."/>
        </authorList>
    </citation>
    <scope>NUCLEOTIDE SEQUENCE [LARGE SCALE GENOMIC DNA]</scope>
    <source>
        <strain evidence="4">WPN32</strain>
    </source>
</reference>
<evidence type="ECO:0000256" key="1">
    <source>
        <dbReference type="SAM" id="MobiDB-lite"/>
    </source>
</evidence>
<name>A0ABU3M8L2_9ACTN</name>
<keyword evidence="2" id="KW-0472">Membrane</keyword>
<evidence type="ECO:0000313" key="4">
    <source>
        <dbReference type="Proteomes" id="UP001257948"/>
    </source>
</evidence>
<keyword evidence="2" id="KW-1133">Transmembrane helix</keyword>
<dbReference type="EMBL" id="JAVTLL010000069">
    <property type="protein sequence ID" value="MDT7847851.1"/>
    <property type="molecule type" value="Genomic_DNA"/>
</dbReference>
<keyword evidence="4" id="KW-1185">Reference proteome</keyword>
<keyword evidence="2" id="KW-0812">Transmembrane</keyword>
<sequence>MWVGVTAAVTGLATIGLILLAAVGDLDTAAEAASVAGSVASLAALLVSVVALFWSGGGSATGRRVRAGRRAIAVGGNVTGSAVGKDLTVTGSPTSSGTTPRTSRDGADVRAGTDGIAVGGDVTDSAIGEGGQR</sequence>
<feature type="region of interest" description="Disordered" evidence="1">
    <location>
        <begin position="84"/>
        <end position="133"/>
    </location>
</feature>
<dbReference type="Proteomes" id="UP001257948">
    <property type="component" value="Unassembled WGS sequence"/>
</dbReference>
<evidence type="ECO:0000256" key="2">
    <source>
        <dbReference type="SAM" id="Phobius"/>
    </source>
</evidence>
<gene>
    <name evidence="3" type="ORF">RQC66_44840</name>
</gene>
<evidence type="ECO:0000313" key="3">
    <source>
        <dbReference type="EMBL" id="MDT7847851.1"/>
    </source>
</evidence>
<feature type="transmembrane region" description="Helical" evidence="2">
    <location>
        <begin position="42"/>
        <end position="60"/>
    </location>
</feature>
<accession>A0ABU3M8L2</accession>
<comment type="caution">
    <text evidence="3">The sequence shown here is derived from an EMBL/GenBank/DDBJ whole genome shotgun (WGS) entry which is preliminary data.</text>
</comment>
<proteinExistence type="predicted"/>